<dbReference type="EMBL" id="CM046389">
    <property type="protein sequence ID" value="KAI8567503.1"/>
    <property type="molecule type" value="Genomic_DNA"/>
</dbReference>
<keyword evidence="2" id="KW-1185">Reference proteome</keyword>
<proteinExistence type="predicted"/>
<gene>
    <name evidence="1" type="ORF">RHMOL_Rhmol02G0127700</name>
</gene>
<sequence length="806" mass="90955">MSTESTFLPSHNPSTSGTHEIVPAKDTDPPSSSISTNPVQPPPTNDHDENSKPVPGTNQPESEEKSSKATSPCFPFKFKHLNQKPKSVNNGSSNENGPNDGNADGGGDHSVPQQLSRLVKADLNFIEKASERIRACQKDINAVNERFNKLNPDTGSEKDYRDLKKIVKKLKHKISSQHKDEHESHLWADGGAKANGTNADFALNLTKNAAFELTLVFKEFEASYHELSMELKLCLLSFSIFPENAEIKKRVMIYWWMGEEFVPPLKESDNNATVEQFANDYFKKLVARGFVVPMHEKRRHGEYICKMDPFVRSMVIKLARRANFFDFDDEGNIKEDDYSSLWACLTGKGKGLSKIECLEKLHALFNLNENILEFTPELFAKMENVNVLYLGRWQTQAVHHIEVEDTKTSKMKNENVLDGLENVKNLRFLSLQGISRIVQLPESISKLASLTILDIRACHNLEVIPEGIGLLKNLTHLDMSECYLLDQMPKGLALLSKLEVLIGFVVGDSDPKTSCNLVDLAKLTNLRKLSIHTADDDFPSNKDLDALNEYKKLKKLTIAWGRGSTRSKADETDKKDNNGGNRKENKKKDREETEQGTEASKKSVQGSLRGTSTSKQLPGTTNRESGEDSKSRDISGKQSPRALTEGNRDDGKNKDGSEPATPAAEKSKFQNFLPRSLTLMNRVPEAPAEPAPRVLKLGLTKLDLQCFPKMTPPKWLSASEMMKLEKLYVRGGKFSDLGQFQDFEGKAKKDRWSEVKVLRLKYLIELEMDWRQLQDLFPKLEYLEKVKCPRLTLFPCDESGFWMKRK</sequence>
<evidence type="ECO:0000313" key="2">
    <source>
        <dbReference type="Proteomes" id="UP001062846"/>
    </source>
</evidence>
<organism evidence="1 2">
    <name type="scientific">Rhododendron molle</name>
    <name type="common">Chinese azalea</name>
    <name type="synonym">Azalea mollis</name>
    <dbReference type="NCBI Taxonomy" id="49168"/>
    <lineage>
        <taxon>Eukaryota</taxon>
        <taxon>Viridiplantae</taxon>
        <taxon>Streptophyta</taxon>
        <taxon>Embryophyta</taxon>
        <taxon>Tracheophyta</taxon>
        <taxon>Spermatophyta</taxon>
        <taxon>Magnoliopsida</taxon>
        <taxon>eudicotyledons</taxon>
        <taxon>Gunneridae</taxon>
        <taxon>Pentapetalae</taxon>
        <taxon>asterids</taxon>
        <taxon>Ericales</taxon>
        <taxon>Ericaceae</taxon>
        <taxon>Ericoideae</taxon>
        <taxon>Rhodoreae</taxon>
        <taxon>Rhododendron</taxon>
    </lineage>
</organism>
<name>A0ACC0PSJ0_RHOML</name>
<accession>A0ACC0PSJ0</accession>
<comment type="caution">
    <text evidence="1">The sequence shown here is derived from an EMBL/GenBank/DDBJ whole genome shotgun (WGS) entry which is preliminary data.</text>
</comment>
<dbReference type="Proteomes" id="UP001062846">
    <property type="component" value="Chromosome 2"/>
</dbReference>
<evidence type="ECO:0000313" key="1">
    <source>
        <dbReference type="EMBL" id="KAI8567503.1"/>
    </source>
</evidence>
<reference evidence="1" key="1">
    <citation type="submission" date="2022-02" db="EMBL/GenBank/DDBJ databases">
        <title>Plant Genome Project.</title>
        <authorList>
            <person name="Zhang R.-G."/>
        </authorList>
    </citation>
    <scope>NUCLEOTIDE SEQUENCE</scope>
    <source>
        <strain evidence="1">AT1</strain>
    </source>
</reference>
<protein>
    <submittedName>
        <fullName evidence="1">Uncharacterized protein</fullName>
    </submittedName>
</protein>